<evidence type="ECO:0000256" key="2">
    <source>
        <dbReference type="ARBA" id="ARBA00022737"/>
    </source>
</evidence>
<dbReference type="PRINTS" id="PR00633">
    <property type="entry name" value="RCCNDNSATION"/>
</dbReference>
<evidence type="ECO:0000256" key="1">
    <source>
        <dbReference type="ARBA" id="ARBA00022658"/>
    </source>
</evidence>
<dbReference type="InterPro" id="IPR058923">
    <property type="entry name" value="RCC1-like_dom"/>
</dbReference>
<accession>A0AAN8KH57</accession>
<feature type="repeat" description="RCC1" evidence="3">
    <location>
        <begin position="294"/>
        <end position="344"/>
    </location>
</feature>
<sequence length="397" mass="42898">MKMTTTKDSCASKTPTDQPNKILCWGANSYGQLSQGNKDDQLEPIPIADLQDTNILYITGGGGHSLAITDENKLLVCGSNSRGQLGLGHTEDVTVLTSLPELHNKLINQVVGGWDFTLAVAGQPQGDVLYSWGSNSFNQLGRSSHPNNFSPIPGIISLPGGTKNVKIKHITAGLRHCMVLTEQGCVFTWGHGKKGQLGYLLPDKSAPKSAQQPTKVELPEPIIKIFCGSYYSGAVSEQGNLYVWGCNKYGQLAHDVTTLTSSSLPIQISSHIFKTGIKQITSGWTHILVLTDDGNVYSWGRGDYGQLGRKINGICDFTPSRIENIQQIKYITCGSEHNLAIDSSGHLLSWGWNEHGICGTGDELNVYKPSVPNKLIDINVRHIGCGAGHSFGVVEET</sequence>
<feature type="repeat" description="RCC1" evidence="3">
    <location>
        <begin position="239"/>
        <end position="293"/>
    </location>
</feature>
<comment type="caution">
    <text evidence="5">The sequence shown here is derived from an EMBL/GenBank/DDBJ whole genome shotgun (WGS) entry which is preliminary data.</text>
</comment>
<dbReference type="SUPFAM" id="SSF50985">
    <property type="entry name" value="RCC1/BLIP-II"/>
    <property type="match status" value="1"/>
</dbReference>
<keyword evidence="6" id="KW-1185">Reference proteome</keyword>
<feature type="repeat" description="RCC1" evidence="3">
    <location>
        <begin position="345"/>
        <end position="396"/>
    </location>
</feature>
<dbReference type="InterPro" id="IPR051553">
    <property type="entry name" value="Ran_GTPase-activating"/>
</dbReference>
<dbReference type="EMBL" id="JAZGQO010000002">
    <property type="protein sequence ID" value="KAK6192174.1"/>
    <property type="molecule type" value="Genomic_DNA"/>
</dbReference>
<dbReference type="PANTHER" id="PTHR45982">
    <property type="entry name" value="REGULATOR OF CHROMOSOME CONDENSATION"/>
    <property type="match status" value="1"/>
</dbReference>
<evidence type="ECO:0000256" key="3">
    <source>
        <dbReference type="PROSITE-ProRule" id="PRU00235"/>
    </source>
</evidence>
<evidence type="ECO:0000313" key="6">
    <source>
        <dbReference type="Proteomes" id="UP001347796"/>
    </source>
</evidence>
<dbReference type="AlphaFoldDB" id="A0AAN8KH57"/>
<organism evidence="5 6">
    <name type="scientific">Patella caerulea</name>
    <name type="common">Rayed Mediterranean limpet</name>
    <dbReference type="NCBI Taxonomy" id="87958"/>
    <lineage>
        <taxon>Eukaryota</taxon>
        <taxon>Metazoa</taxon>
        <taxon>Spiralia</taxon>
        <taxon>Lophotrochozoa</taxon>
        <taxon>Mollusca</taxon>
        <taxon>Gastropoda</taxon>
        <taxon>Patellogastropoda</taxon>
        <taxon>Patelloidea</taxon>
        <taxon>Patellidae</taxon>
        <taxon>Patella</taxon>
    </lineage>
</organism>
<name>A0AAN8KH57_PATCE</name>
<dbReference type="GO" id="GO:0005737">
    <property type="term" value="C:cytoplasm"/>
    <property type="evidence" value="ECO:0007669"/>
    <property type="project" value="TreeGrafter"/>
</dbReference>
<feature type="repeat" description="RCC1" evidence="3">
    <location>
        <begin position="72"/>
        <end position="123"/>
    </location>
</feature>
<proteinExistence type="predicted"/>
<dbReference type="PANTHER" id="PTHR45982:SF1">
    <property type="entry name" value="REGULATOR OF CHROMOSOME CONDENSATION"/>
    <property type="match status" value="1"/>
</dbReference>
<dbReference type="InterPro" id="IPR000408">
    <property type="entry name" value="Reg_chr_condens"/>
</dbReference>
<protein>
    <recommendedName>
        <fullName evidence="4">RCC1-like domain-containing protein</fullName>
    </recommendedName>
</protein>
<dbReference type="InterPro" id="IPR009091">
    <property type="entry name" value="RCC1/BLIP-II"/>
</dbReference>
<dbReference type="Proteomes" id="UP001347796">
    <property type="component" value="Unassembled WGS sequence"/>
</dbReference>
<evidence type="ECO:0000259" key="4">
    <source>
        <dbReference type="Pfam" id="PF25390"/>
    </source>
</evidence>
<feature type="repeat" description="RCC1" evidence="3">
    <location>
        <begin position="20"/>
        <end position="71"/>
    </location>
</feature>
<dbReference type="PROSITE" id="PS50012">
    <property type="entry name" value="RCC1_3"/>
    <property type="match status" value="7"/>
</dbReference>
<reference evidence="5 6" key="1">
    <citation type="submission" date="2024-01" db="EMBL/GenBank/DDBJ databases">
        <title>The genome of the rayed Mediterranean limpet Patella caerulea (Linnaeus, 1758).</title>
        <authorList>
            <person name="Anh-Thu Weber A."/>
            <person name="Halstead-Nussloch G."/>
        </authorList>
    </citation>
    <scope>NUCLEOTIDE SEQUENCE [LARGE SCALE GENOMIC DNA]</scope>
    <source>
        <strain evidence="5">AATW-2023a</strain>
        <tissue evidence="5">Whole specimen</tissue>
    </source>
</reference>
<feature type="repeat" description="RCC1" evidence="3">
    <location>
        <begin position="127"/>
        <end position="183"/>
    </location>
</feature>
<gene>
    <name evidence="5" type="ORF">SNE40_003692</name>
</gene>
<keyword evidence="2" id="KW-0677">Repeat</keyword>
<evidence type="ECO:0000313" key="5">
    <source>
        <dbReference type="EMBL" id="KAK6192174.1"/>
    </source>
</evidence>
<dbReference type="Pfam" id="PF25390">
    <property type="entry name" value="WD40_RLD"/>
    <property type="match status" value="1"/>
</dbReference>
<dbReference type="Gene3D" id="2.130.10.30">
    <property type="entry name" value="Regulator of chromosome condensation 1/beta-lactamase-inhibitor protein II"/>
    <property type="match status" value="2"/>
</dbReference>
<dbReference type="PROSITE" id="PS00626">
    <property type="entry name" value="RCC1_2"/>
    <property type="match status" value="1"/>
</dbReference>
<feature type="domain" description="RCC1-like" evidence="4">
    <location>
        <begin position="22"/>
        <end position="391"/>
    </location>
</feature>
<keyword evidence="1" id="KW-0344">Guanine-nucleotide releasing factor</keyword>
<dbReference type="GO" id="GO:0005085">
    <property type="term" value="F:guanyl-nucleotide exchange factor activity"/>
    <property type="evidence" value="ECO:0007669"/>
    <property type="project" value="TreeGrafter"/>
</dbReference>
<feature type="repeat" description="RCC1" evidence="3">
    <location>
        <begin position="184"/>
        <end position="238"/>
    </location>
</feature>